<name>B8BZ95_THAPS</name>
<dbReference type="KEGG" id="tps:THAPSDRAFT_4431"/>
<dbReference type="RefSeq" id="XP_002289773.1">
    <property type="nucleotide sequence ID" value="XM_002289737.1"/>
</dbReference>
<dbReference type="InParanoid" id="B8BZ95"/>
<reference evidence="1 2" key="2">
    <citation type="journal article" date="2008" name="Nature">
        <title>The Phaeodactylum genome reveals the evolutionary history of diatom genomes.</title>
        <authorList>
            <person name="Bowler C."/>
            <person name="Allen A.E."/>
            <person name="Badger J.H."/>
            <person name="Grimwood J."/>
            <person name="Jabbari K."/>
            <person name="Kuo A."/>
            <person name="Maheswari U."/>
            <person name="Martens C."/>
            <person name="Maumus F."/>
            <person name="Otillar R.P."/>
            <person name="Rayko E."/>
            <person name="Salamov A."/>
            <person name="Vandepoele K."/>
            <person name="Beszteri B."/>
            <person name="Gruber A."/>
            <person name="Heijde M."/>
            <person name="Katinka M."/>
            <person name="Mock T."/>
            <person name="Valentin K."/>
            <person name="Verret F."/>
            <person name="Berges J.A."/>
            <person name="Brownlee C."/>
            <person name="Cadoret J.P."/>
            <person name="Chiovitti A."/>
            <person name="Choi C.J."/>
            <person name="Coesel S."/>
            <person name="De Martino A."/>
            <person name="Detter J.C."/>
            <person name="Durkin C."/>
            <person name="Falciatore A."/>
            <person name="Fournet J."/>
            <person name="Haruta M."/>
            <person name="Huysman M.J."/>
            <person name="Jenkins B.D."/>
            <person name="Jiroutova K."/>
            <person name="Jorgensen R.E."/>
            <person name="Joubert Y."/>
            <person name="Kaplan A."/>
            <person name="Kroger N."/>
            <person name="Kroth P.G."/>
            <person name="La Roche J."/>
            <person name="Lindquist E."/>
            <person name="Lommer M."/>
            <person name="Martin-Jezequel V."/>
            <person name="Lopez P.J."/>
            <person name="Lucas S."/>
            <person name="Mangogna M."/>
            <person name="McGinnis K."/>
            <person name="Medlin L.K."/>
            <person name="Montsant A."/>
            <person name="Oudot-Le Secq M.P."/>
            <person name="Napoli C."/>
            <person name="Obornik M."/>
            <person name="Parker M.S."/>
            <person name="Petit J.L."/>
            <person name="Porcel B.M."/>
            <person name="Poulsen N."/>
            <person name="Robison M."/>
            <person name="Rychlewski L."/>
            <person name="Rynearson T.A."/>
            <person name="Schmutz J."/>
            <person name="Shapiro H."/>
            <person name="Siaut M."/>
            <person name="Stanley M."/>
            <person name="Sussman M.R."/>
            <person name="Taylor A.R."/>
            <person name="Vardi A."/>
            <person name="von Dassow P."/>
            <person name="Vyverman W."/>
            <person name="Willis A."/>
            <person name="Wyrwicz L.S."/>
            <person name="Rokhsar D.S."/>
            <person name="Weissenbach J."/>
            <person name="Armbrust E.V."/>
            <person name="Green B.R."/>
            <person name="Van de Peer Y."/>
            <person name="Grigoriev I.V."/>
        </authorList>
    </citation>
    <scope>NUCLEOTIDE SEQUENCE [LARGE SCALE GENOMIC DNA]</scope>
    <source>
        <strain evidence="1 2">CCMP1335</strain>
    </source>
</reference>
<protein>
    <submittedName>
        <fullName evidence="1">Uncharacterized protein</fullName>
    </submittedName>
</protein>
<dbReference type="Proteomes" id="UP000001449">
    <property type="component" value="Chromosome 4"/>
</dbReference>
<evidence type="ECO:0000313" key="1">
    <source>
        <dbReference type="EMBL" id="EED93310.1"/>
    </source>
</evidence>
<dbReference type="eggNOG" id="ENOG502SDYV">
    <property type="taxonomic scope" value="Eukaryota"/>
</dbReference>
<reference evidence="1 2" key="1">
    <citation type="journal article" date="2004" name="Science">
        <title>The genome of the diatom Thalassiosira pseudonana: ecology, evolution, and metabolism.</title>
        <authorList>
            <person name="Armbrust E.V."/>
            <person name="Berges J.A."/>
            <person name="Bowler C."/>
            <person name="Green B.R."/>
            <person name="Martinez D."/>
            <person name="Putnam N.H."/>
            <person name="Zhou S."/>
            <person name="Allen A.E."/>
            <person name="Apt K.E."/>
            <person name="Bechner M."/>
            <person name="Brzezinski M.A."/>
            <person name="Chaal B.K."/>
            <person name="Chiovitti A."/>
            <person name="Davis A.K."/>
            <person name="Demarest M.S."/>
            <person name="Detter J.C."/>
            <person name="Glavina T."/>
            <person name="Goodstein D."/>
            <person name="Hadi M.Z."/>
            <person name="Hellsten U."/>
            <person name="Hildebrand M."/>
            <person name="Jenkins B.D."/>
            <person name="Jurka J."/>
            <person name="Kapitonov V.V."/>
            <person name="Kroger N."/>
            <person name="Lau W.W."/>
            <person name="Lane T.W."/>
            <person name="Larimer F.W."/>
            <person name="Lippmeier J.C."/>
            <person name="Lucas S."/>
            <person name="Medina M."/>
            <person name="Montsant A."/>
            <person name="Obornik M."/>
            <person name="Parker M.S."/>
            <person name="Palenik B."/>
            <person name="Pazour G.J."/>
            <person name="Richardson P.M."/>
            <person name="Rynearson T.A."/>
            <person name="Saito M.A."/>
            <person name="Schwartz D.C."/>
            <person name="Thamatrakoln K."/>
            <person name="Valentin K."/>
            <person name="Vardi A."/>
            <person name="Wilkerson F.P."/>
            <person name="Rokhsar D.S."/>
        </authorList>
    </citation>
    <scope>NUCLEOTIDE SEQUENCE [LARGE SCALE GENOMIC DNA]</scope>
    <source>
        <strain evidence="1 2">CCMP1335</strain>
    </source>
</reference>
<sequence>MEGFGTVKKRSFQDFLLGDNSTSNTELATPIWNGNITLLQDLYERSTDGALLLETRLDADDGLHREFVATLQSEARVSLGNRSIDADEVAWKIYCLNSNVEWHPLNPFSASEEESATKDETNQGYLIMYPNLLNVNGMCPTPGLTFGFAVGSGRSSLPEPLPHHKIVKSIDRCNESSDEVEVNCFTLLSALSPGAIRARTTTSAGMNNVVTGNEALDNEQHGIKRTRNNKRLAEQIHHQGQMWEQYQSIFSISYEQVRGVRSLLLDRSHEIAEDALTGQCSKGHSCKESAKKLLKQY</sequence>
<organism evidence="1 2">
    <name type="scientific">Thalassiosira pseudonana</name>
    <name type="common">Marine diatom</name>
    <name type="synonym">Cyclotella nana</name>
    <dbReference type="NCBI Taxonomy" id="35128"/>
    <lineage>
        <taxon>Eukaryota</taxon>
        <taxon>Sar</taxon>
        <taxon>Stramenopiles</taxon>
        <taxon>Ochrophyta</taxon>
        <taxon>Bacillariophyta</taxon>
        <taxon>Coscinodiscophyceae</taxon>
        <taxon>Thalassiosirophycidae</taxon>
        <taxon>Thalassiosirales</taxon>
        <taxon>Thalassiosiraceae</taxon>
        <taxon>Thalassiosira</taxon>
    </lineage>
</organism>
<dbReference type="AlphaFoldDB" id="B8BZ95"/>
<accession>B8BZ95</accession>
<dbReference type="PaxDb" id="35128-Thaps4431"/>
<evidence type="ECO:0000313" key="2">
    <source>
        <dbReference type="Proteomes" id="UP000001449"/>
    </source>
</evidence>
<dbReference type="GeneID" id="7447941"/>
<gene>
    <name evidence="1" type="ORF">THAPSDRAFT_4431</name>
</gene>
<dbReference type="EMBL" id="CM000641">
    <property type="protein sequence ID" value="EED93310.1"/>
    <property type="molecule type" value="Genomic_DNA"/>
</dbReference>
<proteinExistence type="predicted"/>
<keyword evidence="2" id="KW-1185">Reference proteome</keyword>
<dbReference type="HOGENOM" id="CLU_938398_0_0_1"/>